<accession>A0A919C240</accession>
<evidence type="ECO:0000256" key="1">
    <source>
        <dbReference type="SAM" id="MobiDB-lite"/>
    </source>
</evidence>
<comment type="caution">
    <text evidence="2">The sequence shown here is derived from an EMBL/GenBank/DDBJ whole genome shotgun (WGS) entry which is preliminary data.</text>
</comment>
<gene>
    <name evidence="2" type="ORF">GCM10018980_20180</name>
</gene>
<dbReference type="EMBL" id="BNBF01000004">
    <property type="protein sequence ID" value="GHG43315.1"/>
    <property type="molecule type" value="Genomic_DNA"/>
</dbReference>
<sequence length="203" mass="22701">MDMNGDHTHHTHGPTESDPPASHGMAVVGNGTVFMSHLPMIHRPHNYQVILNVSLGSLDSAYLDDRKAHPEARLYTFAPEPFVLPDLFPGETGEPARRSFTGSLFRNHFEQPPAHPETPFEISSDVTVDVVDVIVHNRFTPDARQPEELTYILFGQGQERFLAHRITVPSNPRTVRSSTISWRSTSRAHRCRTASCATESRSP</sequence>
<protein>
    <submittedName>
        <fullName evidence="2">Uncharacterized protein</fullName>
    </submittedName>
</protein>
<dbReference type="Proteomes" id="UP000619355">
    <property type="component" value="Unassembled WGS sequence"/>
</dbReference>
<reference evidence="3" key="1">
    <citation type="journal article" date="2019" name="Int. J. Syst. Evol. Microbiol.">
        <title>The Global Catalogue of Microorganisms (GCM) 10K type strain sequencing project: providing services to taxonomists for standard genome sequencing and annotation.</title>
        <authorList>
            <consortium name="The Broad Institute Genomics Platform"/>
            <consortium name="The Broad Institute Genome Sequencing Center for Infectious Disease"/>
            <person name="Wu L."/>
            <person name="Ma J."/>
        </authorList>
    </citation>
    <scope>NUCLEOTIDE SEQUENCE [LARGE SCALE GENOMIC DNA]</scope>
    <source>
        <strain evidence="3">JCM 4253</strain>
    </source>
</reference>
<feature type="region of interest" description="Disordered" evidence="1">
    <location>
        <begin position="1"/>
        <end position="26"/>
    </location>
</feature>
<name>A0A919C240_9ACTN</name>
<proteinExistence type="predicted"/>
<organism evidence="2 3">
    <name type="scientific">Streptomyces capoamus</name>
    <dbReference type="NCBI Taxonomy" id="68183"/>
    <lineage>
        <taxon>Bacteria</taxon>
        <taxon>Bacillati</taxon>
        <taxon>Actinomycetota</taxon>
        <taxon>Actinomycetes</taxon>
        <taxon>Kitasatosporales</taxon>
        <taxon>Streptomycetaceae</taxon>
        <taxon>Streptomyces</taxon>
    </lineage>
</organism>
<evidence type="ECO:0000313" key="3">
    <source>
        <dbReference type="Proteomes" id="UP000619355"/>
    </source>
</evidence>
<dbReference type="RefSeq" id="WP_189980305.1">
    <property type="nucleotide sequence ID" value="NZ_BNBF01000004.1"/>
</dbReference>
<evidence type="ECO:0000313" key="2">
    <source>
        <dbReference type="EMBL" id="GHG43315.1"/>
    </source>
</evidence>
<keyword evidence="3" id="KW-1185">Reference proteome</keyword>
<dbReference type="AlphaFoldDB" id="A0A919C240"/>